<accession>A0AAV2ECV7</accession>
<protein>
    <submittedName>
        <fullName evidence="1">Uncharacterized protein</fullName>
    </submittedName>
</protein>
<evidence type="ECO:0000313" key="1">
    <source>
        <dbReference type="EMBL" id="CAL1383730.1"/>
    </source>
</evidence>
<keyword evidence="2" id="KW-1185">Reference proteome</keyword>
<evidence type="ECO:0000313" key="2">
    <source>
        <dbReference type="Proteomes" id="UP001497516"/>
    </source>
</evidence>
<name>A0AAV2ECV7_9ROSI</name>
<sequence length="102" mass="11456">MPGCYFVIFQVPDVEGKAKHEFRGIRKSFGRAGAKARARLNQNTAVFLDRVFTAETGSKIVQHWPKTRAELTQNTVVSNIRHDRVFPKGVAVFLTRGKGRGQ</sequence>
<gene>
    <name evidence="1" type="ORF">LTRI10_LOCUS24986</name>
</gene>
<proteinExistence type="predicted"/>
<dbReference type="AlphaFoldDB" id="A0AAV2ECV7"/>
<reference evidence="1 2" key="1">
    <citation type="submission" date="2024-04" db="EMBL/GenBank/DDBJ databases">
        <authorList>
            <person name="Fracassetti M."/>
        </authorList>
    </citation>
    <scope>NUCLEOTIDE SEQUENCE [LARGE SCALE GENOMIC DNA]</scope>
</reference>
<organism evidence="1 2">
    <name type="scientific">Linum trigynum</name>
    <dbReference type="NCBI Taxonomy" id="586398"/>
    <lineage>
        <taxon>Eukaryota</taxon>
        <taxon>Viridiplantae</taxon>
        <taxon>Streptophyta</taxon>
        <taxon>Embryophyta</taxon>
        <taxon>Tracheophyta</taxon>
        <taxon>Spermatophyta</taxon>
        <taxon>Magnoliopsida</taxon>
        <taxon>eudicotyledons</taxon>
        <taxon>Gunneridae</taxon>
        <taxon>Pentapetalae</taxon>
        <taxon>rosids</taxon>
        <taxon>fabids</taxon>
        <taxon>Malpighiales</taxon>
        <taxon>Linaceae</taxon>
        <taxon>Linum</taxon>
    </lineage>
</organism>
<dbReference type="EMBL" id="OZ034817">
    <property type="protein sequence ID" value="CAL1383730.1"/>
    <property type="molecule type" value="Genomic_DNA"/>
</dbReference>
<dbReference type="Proteomes" id="UP001497516">
    <property type="component" value="Chromosome 4"/>
</dbReference>